<organism evidence="11 12">
    <name type="scientific">Bifidobacterium oedipodis</name>
    <dbReference type="NCBI Taxonomy" id="2675322"/>
    <lineage>
        <taxon>Bacteria</taxon>
        <taxon>Bacillati</taxon>
        <taxon>Actinomycetota</taxon>
        <taxon>Actinomycetes</taxon>
        <taxon>Bifidobacteriales</taxon>
        <taxon>Bifidobacteriaceae</taxon>
        <taxon>Bifidobacterium</taxon>
    </lineage>
</organism>
<keyword evidence="4" id="KW-0808">Transferase</keyword>
<evidence type="ECO:0000256" key="4">
    <source>
        <dbReference type="ARBA" id="ARBA00022679"/>
    </source>
</evidence>
<dbReference type="Gene3D" id="1.20.5.1930">
    <property type="match status" value="1"/>
</dbReference>
<dbReference type="EMBL" id="JAAIII010000002">
    <property type="protein sequence ID" value="NMM93551.1"/>
    <property type="molecule type" value="Genomic_DNA"/>
</dbReference>
<reference evidence="11 12" key="1">
    <citation type="submission" date="2020-02" db="EMBL/GenBank/DDBJ databases">
        <title>Characterization of phylogenetic diversity of novel bifidobacterial species isolated in Czech ZOOs.</title>
        <authorList>
            <person name="Lugli G.A."/>
            <person name="Vera N.B."/>
            <person name="Ventura M."/>
        </authorList>
    </citation>
    <scope>NUCLEOTIDE SEQUENCE [LARGE SCALE GENOMIC DNA]</scope>
    <source>
        <strain evidence="11 12">DSM 109957</strain>
    </source>
</reference>
<evidence type="ECO:0000256" key="6">
    <source>
        <dbReference type="ARBA" id="ARBA00022777"/>
    </source>
</evidence>
<feature type="domain" description="Signal transduction histidine kinase subgroup 3 dimerisation and phosphoacceptor" evidence="10">
    <location>
        <begin position="201"/>
        <end position="269"/>
    </location>
</feature>
<evidence type="ECO:0000256" key="9">
    <source>
        <dbReference type="SAM" id="Phobius"/>
    </source>
</evidence>
<evidence type="ECO:0000313" key="11">
    <source>
        <dbReference type="EMBL" id="NMM93551.1"/>
    </source>
</evidence>
<comment type="catalytic activity">
    <reaction evidence="1">
        <text>ATP + protein L-histidine = ADP + protein N-phospho-L-histidine.</text>
        <dbReference type="EC" id="2.7.13.3"/>
    </reaction>
</comment>
<dbReference type="PANTHER" id="PTHR24421:SF10">
    <property type="entry name" value="NITRATE_NITRITE SENSOR PROTEIN NARQ"/>
    <property type="match status" value="1"/>
</dbReference>
<keyword evidence="7" id="KW-0067">ATP-binding</keyword>
<evidence type="ECO:0000256" key="1">
    <source>
        <dbReference type="ARBA" id="ARBA00000085"/>
    </source>
</evidence>
<dbReference type="InterPro" id="IPR036890">
    <property type="entry name" value="HATPase_C_sf"/>
</dbReference>
<dbReference type="InterPro" id="IPR050482">
    <property type="entry name" value="Sensor_HK_TwoCompSys"/>
</dbReference>
<keyword evidence="9" id="KW-0472">Membrane</keyword>
<dbReference type="GO" id="GO:0016020">
    <property type="term" value="C:membrane"/>
    <property type="evidence" value="ECO:0007669"/>
    <property type="project" value="InterPro"/>
</dbReference>
<keyword evidence="12" id="KW-1185">Reference proteome</keyword>
<feature type="transmembrane region" description="Helical" evidence="9">
    <location>
        <begin position="55"/>
        <end position="83"/>
    </location>
</feature>
<dbReference type="GO" id="GO:0000155">
    <property type="term" value="F:phosphorelay sensor kinase activity"/>
    <property type="evidence" value="ECO:0007669"/>
    <property type="project" value="InterPro"/>
</dbReference>
<dbReference type="InterPro" id="IPR011712">
    <property type="entry name" value="Sig_transdc_His_kin_sub3_dim/P"/>
</dbReference>
<keyword evidence="5" id="KW-0547">Nucleotide-binding</keyword>
<evidence type="ECO:0000256" key="2">
    <source>
        <dbReference type="ARBA" id="ARBA00012438"/>
    </source>
</evidence>
<dbReference type="CDD" id="cd16917">
    <property type="entry name" value="HATPase_UhpB-NarQ-NarX-like"/>
    <property type="match status" value="1"/>
</dbReference>
<dbReference type="Proteomes" id="UP000532194">
    <property type="component" value="Unassembled WGS sequence"/>
</dbReference>
<keyword evidence="8" id="KW-0902">Two-component regulatory system</keyword>
<keyword evidence="3" id="KW-0597">Phosphoprotein</keyword>
<feature type="transmembrane region" description="Helical" evidence="9">
    <location>
        <begin position="144"/>
        <end position="166"/>
    </location>
</feature>
<evidence type="ECO:0000256" key="5">
    <source>
        <dbReference type="ARBA" id="ARBA00022741"/>
    </source>
</evidence>
<feature type="transmembrane region" description="Helical" evidence="9">
    <location>
        <begin position="28"/>
        <end position="48"/>
    </location>
</feature>
<accession>A0A7Y0EQN6</accession>
<dbReference type="AlphaFoldDB" id="A0A7Y0EQN6"/>
<evidence type="ECO:0000313" key="12">
    <source>
        <dbReference type="Proteomes" id="UP000532194"/>
    </source>
</evidence>
<keyword evidence="9" id="KW-0812">Transmembrane</keyword>
<evidence type="ECO:0000256" key="8">
    <source>
        <dbReference type="ARBA" id="ARBA00023012"/>
    </source>
</evidence>
<evidence type="ECO:0000256" key="3">
    <source>
        <dbReference type="ARBA" id="ARBA00022553"/>
    </source>
</evidence>
<dbReference type="EC" id="2.7.13.3" evidence="2"/>
<sequence>MIFTAVFCCLAQCSFTAQQYVAEPQNGMYMWMIVSTLLAFVFPFLLIARSHHPEPVFWACGAIVLAFPYDPMLVLMSLTALLARRSDVRRTARAVAATTVIAVWAQLRDALNPADASLWHMFFAKPHTGQNGVPLVMLTGETPVVLTAAAVALVEVIIATLVGLHIRSKANLQTVKARADAAASHAATLQSDLNNQQLADAIAAEAHDTLAHSLSLLALNASALQAEASKLEPSAHTQALVHQSEDIRRQAAGALDEAHAIIDMLRHPQQAWEQLIPSDDTALTRDSLDALISETRNAGMQLNTWIDIQQLSDLDDGISKIAYRAIQEGLTNARRHAPDAPVSLEATADPAHGVHVHVSNPVPIVSAASQERDRSHNGLTGLTARVSAVQGACHYGFDERHNFRLDVRLPWTQAKHR</sequence>
<gene>
    <name evidence="11" type="ORF">G1C95_0736</name>
</gene>
<evidence type="ECO:0000259" key="10">
    <source>
        <dbReference type="Pfam" id="PF07730"/>
    </source>
</evidence>
<dbReference type="RefSeq" id="WP_169171613.1">
    <property type="nucleotide sequence ID" value="NZ_JAAIII010000002.1"/>
</dbReference>
<protein>
    <recommendedName>
        <fullName evidence="2">histidine kinase</fullName>
        <ecNumber evidence="2">2.7.13.3</ecNumber>
    </recommendedName>
</protein>
<keyword evidence="6 11" id="KW-0418">Kinase</keyword>
<comment type="caution">
    <text evidence="11">The sequence shown here is derived from an EMBL/GenBank/DDBJ whole genome shotgun (WGS) entry which is preliminary data.</text>
</comment>
<dbReference type="GO" id="GO:0005524">
    <property type="term" value="F:ATP binding"/>
    <property type="evidence" value="ECO:0007669"/>
    <property type="project" value="UniProtKB-KW"/>
</dbReference>
<name>A0A7Y0EQN6_9BIFI</name>
<dbReference type="Pfam" id="PF07730">
    <property type="entry name" value="HisKA_3"/>
    <property type="match status" value="1"/>
</dbReference>
<keyword evidence="9" id="KW-1133">Transmembrane helix</keyword>
<dbReference type="GO" id="GO:0046983">
    <property type="term" value="F:protein dimerization activity"/>
    <property type="evidence" value="ECO:0007669"/>
    <property type="project" value="InterPro"/>
</dbReference>
<proteinExistence type="predicted"/>
<evidence type="ECO:0000256" key="7">
    <source>
        <dbReference type="ARBA" id="ARBA00022840"/>
    </source>
</evidence>
<dbReference type="PANTHER" id="PTHR24421">
    <property type="entry name" value="NITRATE/NITRITE SENSOR PROTEIN NARX-RELATED"/>
    <property type="match status" value="1"/>
</dbReference>
<dbReference type="Gene3D" id="3.30.565.10">
    <property type="entry name" value="Histidine kinase-like ATPase, C-terminal domain"/>
    <property type="match status" value="1"/>
</dbReference>